<evidence type="ECO:0000256" key="2">
    <source>
        <dbReference type="ARBA" id="ARBA00022490"/>
    </source>
</evidence>
<dbReference type="InterPro" id="IPR031341">
    <property type="entry name" value="Methyltr_RsmF_N"/>
</dbReference>
<comment type="caution">
    <text evidence="10">The sequence shown here is derived from an EMBL/GenBank/DDBJ whole genome shotgun (WGS) entry which is preliminary data.</text>
</comment>
<keyword evidence="3 7" id="KW-0489">Methyltransferase</keyword>
<dbReference type="SUPFAM" id="SSF53335">
    <property type="entry name" value="S-adenosyl-L-methionine-dependent methyltransferases"/>
    <property type="match status" value="1"/>
</dbReference>
<dbReference type="PANTHER" id="PTHR22807">
    <property type="entry name" value="NOP2 YEAST -RELATED NOL1/NOP2/FMU SUN DOMAIN-CONTAINING"/>
    <property type="match status" value="1"/>
</dbReference>
<feature type="compositionally biased region" description="Basic and acidic residues" evidence="8">
    <location>
        <begin position="473"/>
        <end position="482"/>
    </location>
</feature>
<keyword evidence="11" id="KW-1185">Reference proteome</keyword>
<evidence type="ECO:0000313" key="11">
    <source>
        <dbReference type="Proteomes" id="UP000812277"/>
    </source>
</evidence>
<dbReference type="Gene3D" id="3.40.50.150">
    <property type="entry name" value="Vaccinia Virus protein VP39"/>
    <property type="match status" value="1"/>
</dbReference>
<dbReference type="InterPro" id="IPR029063">
    <property type="entry name" value="SAM-dependent_MTases_sf"/>
</dbReference>
<dbReference type="InterPro" id="IPR018314">
    <property type="entry name" value="RsmB/NOL1/NOP2-like_CS"/>
</dbReference>
<evidence type="ECO:0000256" key="8">
    <source>
        <dbReference type="SAM" id="MobiDB-lite"/>
    </source>
</evidence>
<comment type="caution">
    <text evidence="7">Lacks conserved residue(s) required for the propagation of feature annotation.</text>
</comment>
<dbReference type="InterPro" id="IPR023267">
    <property type="entry name" value="RCMT"/>
</dbReference>
<evidence type="ECO:0000256" key="7">
    <source>
        <dbReference type="PROSITE-ProRule" id="PRU01023"/>
    </source>
</evidence>
<accession>A0ABS7DAD9</accession>
<feature type="binding site" evidence="7">
    <location>
        <begin position="113"/>
        <end position="119"/>
    </location>
    <ligand>
        <name>S-adenosyl-L-methionine</name>
        <dbReference type="ChEBI" id="CHEBI:59789"/>
    </ligand>
</feature>
<feature type="compositionally biased region" description="Basic and acidic residues" evidence="8">
    <location>
        <begin position="324"/>
        <end position="335"/>
    </location>
</feature>
<dbReference type="GO" id="GO:0032259">
    <property type="term" value="P:methylation"/>
    <property type="evidence" value="ECO:0007669"/>
    <property type="project" value="UniProtKB-KW"/>
</dbReference>
<dbReference type="InterPro" id="IPR001678">
    <property type="entry name" value="MeTrfase_RsmB-F_NOP2_dom"/>
</dbReference>
<dbReference type="CDD" id="cd02440">
    <property type="entry name" value="AdoMet_MTases"/>
    <property type="match status" value="1"/>
</dbReference>
<dbReference type="GO" id="GO:0008168">
    <property type="term" value="F:methyltransferase activity"/>
    <property type="evidence" value="ECO:0007669"/>
    <property type="project" value="UniProtKB-KW"/>
</dbReference>
<evidence type="ECO:0000259" key="9">
    <source>
        <dbReference type="PROSITE" id="PS51686"/>
    </source>
</evidence>
<dbReference type="Pfam" id="PF17126">
    <property type="entry name" value="RsmF_methylt_CI"/>
    <property type="match status" value="1"/>
</dbReference>
<evidence type="ECO:0000256" key="5">
    <source>
        <dbReference type="ARBA" id="ARBA00022691"/>
    </source>
</evidence>
<keyword evidence="2" id="KW-0963">Cytoplasm</keyword>
<dbReference type="PRINTS" id="PR02008">
    <property type="entry name" value="RCMTFAMILY"/>
</dbReference>
<feature type="region of interest" description="Disordered" evidence="8">
    <location>
        <begin position="321"/>
        <end position="486"/>
    </location>
</feature>
<dbReference type="InterPro" id="IPR049560">
    <property type="entry name" value="MeTrfase_RsmB-F_NOP2_cat"/>
</dbReference>
<reference evidence="10 11" key="1">
    <citation type="submission" date="2021-07" db="EMBL/GenBank/DDBJ databases">
        <title>Paenibacillus radiodurans sp. nov., isolated from the southeastern edge of Tengger Desert.</title>
        <authorList>
            <person name="Zhang G."/>
        </authorList>
    </citation>
    <scope>NUCLEOTIDE SEQUENCE [LARGE SCALE GENOMIC DNA]</scope>
    <source>
        <strain evidence="10 11">DT7-4</strain>
    </source>
</reference>
<dbReference type="Proteomes" id="UP000812277">
    <property type="component" value="Unassembled WGS sequence"/>
</dbReference>
<name>A0ABS7DAD9_9BACL</name>
<organism evidence="10 11">
    <name type="scientific">Paenibacillus oenotherae</name>
    <dbReference type="NCBI Taxonomy" id="1435645"/>
    <lineage>
        <taxon>Bacteria</taxon>
        <taxon>Bacillati</taxon>
        <taxon>Bacillota</taxon>
        <taxon>Bacilli</taxon>
        <taxon>Bacillales</taxon>
        <taxon>Paenibacillaceae</taxon>
        <taxon>Paenibacillus</taxon>
    </lineage>
</organism>
<feature type="domain" description="SAM-dependent MTase RsmB/NOP-type" evidence="9">
    <location>
        <begin position="24"/>
        <end position="321"/>
    </location>
</feature>
<evidence type="ECO:0000313" key="10">
    <source>
        <dbReference type="EMBL" id="MBW7476913.1"/>
    </source>
</evidence>
<evidence type="ECO:0000256" key="3">
    <source>
        <dbReference type="ARBA" id="ARBA00022603"/>
    </source>
</evidence>
<gene>
    <name evidence="10" type="ORF">K0T92_19530</name>
</gene>
<feature type="compositionally biased region" description="Basic and acidic residues" evidence="8">
    <location>
        <begin position="350"/>
        <end position="445"/>
    </location>
</feature>
<dbReference type="PANTHER" id="PTHR22807:SF30">
    <property type="entry name" value="28S RRNA (CYTOSINE(4447)-C(5))-METHYLTRANSFERASE-RELATED"/>
    <property type="match status" value="1"/>
</dbReference>
<dbReference type="PROSITE" id="PS01153">
    <property type="entry name" value="NOL1_NOP2_SUN"/>
    <property type="match status" value="1"/>
</dbReference>
<keyword evidence="4 7" id="KW-0808">Transferase</keyword>
<evidence type="ECO:0000256" key="6">
    <source>
        <dbReference type="ARBA" id="ARBA00022884"/>
    </source>
</evidence>
<comment type="similarity">
    <text evidence="1 7">Belongs to the class I-like SAM-binding methyltransferase superfamily. RsmB/NOP family.</text>
</comment>
<dbReference type="RefSeq" id="WP_219874167.1">
    <property type="nucleotide sequence ID" value="NZ_JAHZIJ010000018.1"/>
</dbReference>
<feature type="binding site" evidence="7">
    <location>
        <position position="182"/>
    </location>
    <ligand>
        <name>S-adenosyl-L-methionine</name>
        <dbReference type="ChEBI" id="CHEBI:59789"/>
    </ligand>
</feature>
<dbReference type="Pfam" id="PF13636">
    <property type="entry name" value="Methyltranf_PUA"/>
    <property type="match status" value="1"/>
</dbReference>
<dbReference type="Gene3D" id="3.30.70.1170">
    <property type="entry name" value="Sun protein, domain 3"/>
    <property type="match status" value="1"/>
</dbReference>
<keyword evidence="6 7" id="KW-0694">RNA-binding</keyword>
<dbReference type="PROSITE" id="PS51686">
    <property type="entry name" value="SAM_MT_RSMB_NOP"/>
    <property type="match status" value="1"/>
</dbReference>
<dbReference type="InterPro" id="IPR027391">
    <property type="entry name" value="Nol1_Nop2_Fmu_2"/>
</dbReference>
<dbReference type="EMBL" id="JAHZIJ010000018">
    <property type="protein sequence ID" value="MBW7476913.1"/>
    <property type="molecule type" value="Genomic_DNA"/>
</dbReference>
<feature type="binding site" evidence="7">
    <location>
        <position position="137"/>
    </location>
    <ligand>
        <name>S-adenosyl-L-methionine</name>
        <dbReference type="ChEBI" id="CHEBI:59789"/>
    </ligand>
</feature>
<protein>
    <submittedName>
        <fullName evidence="10">RsmF rRNA methyltransferase first C-terminal domain-containing protein</fullName>
    </submittedName>
</protein>
<dbReference type="Pfam" id="PF01189">
    <property type="entry name" value="Methyltr_RsmB-F"/>
    <property type="match status" value="1"/>
</dbReference>
<evidence type="ECO:0000256" key="4">
    <source>
        <dbReference type="ARBA" id="ARBA00022679"/>
    </source>
</evidence>
<keyword evidence="5 7" id="KW-0949">S-adenosyl-L-methionine</keyword>
<dbReference type="InterPro" id="IPR031340">
    <property type="entry name" value="RsmF_methylt_CI"/>
</dbReference>
<feature type="active site" description="Nucleophile" evidence="7">
    <location>
        <position position="235"/>
    </location>
</feature>
<dbReference type="CDD" id="cd21147">
    <property type="entry name" value="RsmF_methylt_CTD1"/>
    <property type="match status" value="1"/>
</dbReference>
<proteinExistence type="inferred from homology"/>
<sequence>MSIVLPQSFIDKMRRLLGDEFDAFIASYQRPRKYGFRVNGLKLSTDDYLKLSPWGEWLVPIPWAADGYYYEEGDRPGKHPHYHAGFYYIQEPSAMVPAELLDVQPGDRVLDLCAAPGGKSTQLAAKLQGSGILVTNDNARERTKALAKNIELAGIRNAVVLNEEPAALANVFEGWFDRILVDAPCSGEGMFRKDESMIGEWERHSVARCSVMQRDILRHAERMLAPGGTLVYSTCTFSPEENEAQIAELLAACPELDVVPVQLAHGWAPGRPEWTNAEVIGRTSSEPEQEDDRINSISGTVRLWPHLTEGEGHYAAVLRKRPQMGRDGRQEKAQDEDGLLFTDTQLSGGKSREYVEHDGERHDPRESGRSTSDGEQREARESGRRGTSDVEQREMRESGRRGTSDVEQREARESGRRGTSDREQREARESGRRGTSDREQREMRASGRGRAAGRAERGGMIRAEAGNRGRKGARGEGLKRADGSGVAGGVDAAEAWRRFAAEQLVGAEYWAGEPIAYGSRVYLQPPGLPRLDGLRVVRAGWFVGEAGPHRFQPSQALAMGLRCGEAALTLRLRADEEVTLRYLKGETLHIDASRLVGPANGDNGPASHDQSRREAARNGTKGNAAKGYVLVCADDCPIGWGKYSGDGLLKNELPAGWRWM</sequence>
<dbReference type="Gene3D" id="2.30.130.60">
    <property type="match status" value="1"/>
</dbReference>
<evidence type="ECO:0000256" key="1">
    <source>
        <dbReference type="ARBA" id="ARBA00007494"/>
    </source>
</evidence>
<dbReference type="Pfam" id="PF17125">
    <property type="entry name" value="Methyltr_RsmF_N"/>
    <property type="match status" value="1"/>
</dbReference>
<feature type="region of interest" description="Disordered" evidence="8">
    <location>
        <begin position="594"/>
        <end position="620"/>
    </location>
</feature>